<dbReference type="EMBL" id="JAPDRN010000020">
    <property type="protein sequence ID" value="KAJ9638603.1"/>
    <property type="molecule type" value="Genomic_DNA"/>
</dbReference>
<evidence type="ECO:0000313" key="2">
    <source>
        <dbReference type="EMBL" id="KAJ9638603.1"/>
    </source>
</evidence>
<feature type="compositionally biased region" description="Basic and acidic residues" evidence="1">
    <location>
        <begin position="580"/>
        <end position="598"/>
    </location>
</feature>
<feature type="compositionally biased region" description="Basic and acidic residues" evidence="1">
    <location>
        <begin position="145"/>
        <end position="165"/>
    </location>
</feature>
<dbReference type="AlphaFoldDB" id="A0AA38Y7S1"/>
<reference evidence="2" key="1">
    <citation type="submission" date="2022-10" db="EMBL/GenBank/DDBJ databases">
        <title>Culturing micro-colonial fungi from biological soil crusts in the Mojave desert and describing Neophaeococcomyces mojavensis, and introducing the new genera and species Taxawa tesnikishii.</title>
        <authorList>
            <person name="Kurbessoian T."/>
            <person name="Stajich J.E."/>
        </authorList>
    </citation>
    <scope>NUCLEOTIDE SEQUENCE</scope>
    <source>
        <strain evidence="2">TK_35</strain>
    </source>
</reference>
<feature type="compositionally biased region" description="Basic and acidic residues" evidence="1">
    <location>
        <begin position="554"/>
        <end position="564"/>
    </location>
</feature>
<accession>A0AA38Y7S1</accession>
<feature type="compositionally biased region" description="Low complexity" evidence="1">
    <location>
        <begin position="225"/>
        <end position="237"/>
    </location>
</feature>
<name>A0AA38Y7S1_9EURO</name>
<feature type="compositionally biased region" description="Acidic residues" evidence="1">
    <location>
        <begin position="208"/>
        <end position="224"/>
    </location>
</feature>
<feature type="region of interest" description="Disordered" evidence="1">
    <location>
        <begin position="428"/>
        <end position="658"/>
    </location>
</feature>
<sequence length="658" mass="73565">MGKSRQATPPADWERRPLDGLTIVQLQRILDDNDIEYNRKDKKRVLVNLVKKHCMSGRSKGKDKGKAKAFAHTDALIDETISENDSNMDSAGESGMPGAFQPDQTTNEASGESDDPIALTPTKKHRKEASNVGARDRGKASSKAEQVKKAAGRKEGSKRNRRAEDDGPDSASENNASESSDAETDSEDDETGPPSDTSSDNRRHIDGDDSDESADSEEESDDETNGGTTSGSDSSNDVIESIEQPRMRTLAQIDKAMGNKSSTSLLSGGKIVGWNWIGQNTRVCVEFKIGNVYTGRVKSGRHYDFEKSYETNIAVQTRFLAGKRTRGDARMIKPDIDPKRIGLGTIYWDDLGAKDPISVLHPSKVGEFPWTYIDAKIPGVSGTLKVARRFLPHLLQRPESWVHYFLYKTARQQERRFEQAFKKKKRSSAEVIEISDSEEEVTPRDTRTRRASSAQKRTPSARAHTYNQESDASSEPNGPGRSRKDTPVKRRSREATFDSGYDSPHDDRYLMSGANPAAKKHRSQRSRTSNSSDEDPTPSSNNSERRSKSRSRLSSRDMSTRDESLMEDEEDDQSHRGSRRREESGRRSRSDESGRRGESNSASRSKSTSSRRSRDAQTPEDEDGPEHRSEQPRRNSNKPKSAMKQPRRSRSESSVHFE</sequence>
<evidence type="ECO:0000256" key="1">
    <source>
        <dbReference type="SAM" id="MobiDB-lite"/>
    </source>
</evidence>
<organism evidence="2 3">
    <name type="scientific">Knufia peltigerae</name>
    <dbReference type="NCBI Taxonomy" id="1002370"/>
    <lineage>
        <taxon>Eukaryota</taxon>
        <taxon>Fungi</taxon>
        <taxon>Dikarya</taxon>
        <taxon>Ascomycota</taxon>
        <taxon>Pezizomycotina</taxon>
        <taxon>Eurotiomycetes</taxon>
        <taxon>Chaetothyriomycetidae</taxon>
        <taxon>Chaetothyriales</taxon>
        <taxon>Trichomeriaceae</taxon>
        <taxon>Knufia</taxon>
    </lineage>
</organism>
<feature type="compositionally biased region" description="Basic and acidic residues" evidence="1">
    <location>
        <begin position="482"/>
        <end position="496"/>
    </location>
</feature>
<feature type="compositionally biased region" description="Acidic residues" evidence="1">
    <location>
        <begin position="180"/>
        <end position="191"/>
    </location>
</feature>
<gene>
    <name evidence="2" type="ORF">H2204_004079</name>
</gene>
<comment type="caution">
    <text evidence="2">The sequence shown here is derived from an EMBL/GenBank/DDBJ whole genome shotgun (WGS) entry which is preliminary data.</text>
</comment>
<feature type="region of interest" description="Disordered" evidence="1">
    <location>
        <begin position="77"/>
        <end position="238"/>
    </location>
</feature>
<feature type="compositionally biased region" description="Low complexity" evidence="1">
    <location>
        <begin position="169"/>
        <end position="179"/>
    </location>
</feature>
<dbReference type="Proteomes" id="UP001172681">
    <property type="component" value="Unassembled WGS sequence"/>
</dbReference>
<keyword evidence="3" id="KW-1185">Reference proteome</keyword>
<feature type="compositionally biased region" description="Low complexity" evidence="1">
    <location>
        <begin position="599"/>
        <end position="610"/>
    </location>
</feature>
<protein>
    <recommendedName>
        <fullName evidence="4">SAP domain-containing protein</fullName>
    </recommendedName>
</protein>
<proteinExistence type="predicted"/>
<feature type="compositionally biased region" description="Basic and acidic residues" evidence="1">
    <location>
        <begin position="649"/>
        <end position="658"/>
    </location>
</feature>
<evidence type="ECO:0008006" key="4">
    <source>
        <dbReference type="Google" id="ProtNLM"/>
    </source>
</evidence>
<feature type="compositionally biased region" description="Polar residues" evidence="1">
    <location>
        <begin position="465"/>
        <end position="476"/>
    </location>
</feature>
<evidence type="ECO:0000313" key="3">
    <source>
        <dbReference type="Proteomes" id="UP001172681"/>
    </source>
</evidence>